<comment type="caution">
    <text evidence="1">The sequence shown here is derived from an EMBL/GenBank/DDBJ whole genome shotgun (WGS) entry which is preliminary data.</text>
</comment>
<proteinExistence type="predicted"/>
<accession>A0A9Q8CGX9</accession>
<evidence type="ECO:0000313" key="1">
    <source>
        <dbReference type="EMBL" id="TDL95549.1"/>
    </source>
</evidence>
<name>A0A9Q8CGX9_9STAP</name>
<protein>
    <submittedName>
        <fullName evidence="1">YolD-like family protein</fullName>
    </submittedName>
</protein>
<organism evidence="1 2">
    <name type="scientific">Macrococcus carouselicus</name>
    <dbReference type="NCBI Taxonomy" id="69969"/>
    <lineage>
        <taxon>Bacteria</taxon>
        <taxon>Bacillati</taxon>
        <taxon>Bacillota</taxon>
        <taxon>Bacilli</taxon>
        <taxon>Bacillales</taxon>
        <taxon>Staphylococcaceae</taxon>
        <taxon>Macrococcus</taxon>
    </lineage>
</organism>
<evidence type="ECO:0000313" key="2">
    <source>
        <dbReference type="Proteomes" id="UP000295280"/>
    </source>
</evidence>
<dbReference type="Proteomes" id="UP000295280">
    <property type="component" value="Unassembled WGS sequence"/>
</dbReference>
<dbReference type="EMBL" id="SCWD01000006">
    <property type="protein sequence ID" value="TDL95549.1"/>
    <property type="molecule type" value="Genomic_DNA"/>
</dbReference>
<dbReference type="PANTHER" id="PTHR40051">
    <property type="entry name" value="IG HYPOTHETICAL 15966"/>
    <property type="match status" value="1"/>
</dbReference>
<dbReference type="InterPro" id="IPR014962">
    <property type="entry name" value="YolD"/>
</dbReference>
<keyword evidence="2" id="KW-1185">Reference proteome</keyword>
<dbReference type="AlphaFoldDB" id="A0A9Q8CGX9"/>
<dbReference type="OrthoDB" id="2390144at2"/>
<dbReference type="Pfam" id="PF08863">
    <property type="entry name" value="YolD"/>
    <property type="match status" value="1"/>
</dbReference>
<reference evidence="1 2" key="1">
    <citation type="submission" date="2019-01" db="EMBL/GenBank/DDBJ databases">
        <title>Draft genome sequences of the type strains of six Macrococcus species.</title>
        <authorList>
            <person name="Mazhar S."/>
            <person name="Altermann E."/>
            <person name="Hill C."/>
            <person name="Mcauliffe O."/>
        </authorList>
    </citation>
    <scope>NUCLEOTIDE SEQUENCE [LARGE SCALE GENOMIC DNA]</scope>
    <source>
        <strain evidence="1 2">ATCC 51828</strain>
    </source>
</reference>
<sequence length="150" mass="17882">MRKVMTLNKFSMKNPLHPELPEEYENILDYRKISRKYLCKNIPQGGGMIKWTSFATTPELYKNIEQHINEQNKIKKPELSDEQILEINIRLSMMMNKPSSCAVRCYEDGYINQHECIIEYVDTINKTVRCYLCYMQERKVFSLFDIVEII</sequence>
<gene>
    <name evidence="1" type="ORF">ERX40_10220</name>
</gene>
<dbReference type="PANTHER" id="PTHR40051:SF1">
    <property type="entry name" value="YOLD-LIKE FAMILY PROTEIN"/>
    <property type="match status" value="1"/>
</dbReference>